<evidence type="ECO:0000259" key="5">
    <source>
        <dbReference type="PROSITE" id="PS50305"/>
    </source>
</evidence>
<sequence length="241" mass="26783">MDHYQKAAQLIKDAKHLVALTGAGISTESGIPDFRGTGGYYQTILPQEALSVSILYQNPERYYREGYTIIQDVLDKEPNVSHQILVDWQQRGYLQEIITQNIDDLHQKAGSQSVLQVHGDASKNHCEDCGYSEGAMTFDQRIQRGEIPPRCPECGGILRTNVVLFGDSMPTAFDQAMTAVARADTMIVIGSSLEVMPVAYLPSLVKHLIIINLEPTPLDSYADVVLHQKASQALQQIQHYL</sequence>
<dbReference type="EC" id="2.3.1.286" evidence="1"/>
<dbReference type="PANTHER" id="PTHR11085">
    <property type="entry name" value="NAD-DEPENDENT PROTEIN DEACYLASE SIRTUIN-5, MITOCHONDRIAL-RELATED"/>
    <property type="match status" value="1"/>
</dbReference>
<dbReference type="InterPro" id="IPR026591">
    <property type="entry name" value="Sirtuin_cat_small_dom_sf"/>
</dbReference>
<feature type="active site" description="Proton acceptor" evidence="4">
    <location>
        <position position="118"/>
    </location>
</feature>
<dbReference type="PANTHER" id="PTHR11085:SF10">
    <property type="entry name" value="NAD-DEPENDENT PROTEIN DEACYLASE SIRTUIN-5, MITOCHONDRIAL-RELATED"/>
    <property type="match status" value="1"/>
</dbReference>
<dbReference type="InterPro" id="IPR003000">
    <property type="entry name" value="Sirtuin"/>
</dbReference>
<feature type="binding site" evidence="4">
    <location>
        <position position="129"/>
    </location>
    <ligand>
        <name>Zn(2+)</name>
        <dbReference type="ChEBI" id="CHEBI:29105"/>
    </ligand>
</feature>
<dbReference type="InterPro" id="IPR026590">
    <property type="entry name" value="Ssirtuin_cat_dom"/>
</dbReference>
<name>A0A2I1K4R1_9LACT</name>
<organism evidence="6 7">
    <name type="scientific">Falseniella ignava</name>
    <dbReference type="NCBI Taxonomy" id="137730"/>
    <lineage>
        <taxon>Bacteria</taxon>
        <taxon>Bacillati</taxon>
        <taxon>Bacillota</taxon>
        <taxon>Bacilli</taxon>
        <taxon>Lactobacillales</taxon>
        <taxon>Aerococcaceae</taxon>
        <taxon>Falseniella</taxon>
    </lineage>
</organism>
<accession>A0A2I1K4R1</accession>
<dbReference type="PROSITE" id="PS50305">
    <property type="entry name" value="SIRTUIN"/>
    <property type="match status" value="1"/>
</dbReference>
<dbReference type="Gene3D" id="3.30.1600.10">
    <property type="entry name" value="SIR2/SIRT2 'Small Domain"/>
    <property type="match status" value="1"/>
</dbReference>
<dbReference type="NCBIfam" id="NF001753">
    <property type="entry name" value="PRK00481.1-3"/>
    <property type="match status" value="1"/>
</dbReference>
<evidence type="ECO:0000256" key="2">
    <source>
        <dbReference type="ARBA" id="ARBA00022679"/>
    </source>
</evidence>
<dbReference type="Gene3D" id="3.40.50.1220">
    <property type="entry name" value="TPP-binding domain"/>
    <property type="match status" value="1"/>
</dbReference>
<dbReference type="InterPro" id="IPR029035">
    <property type="entry name" value="DHS-like_NAD/FAD-binding_dom"/>
</dbReference>
<proteinExistence type="predicted"/>
<evidence type="ECO:0000256" key="4">
    <source>
        <dbReference type="PROSITE-ProRule" id="PRU00236"/>
    </source>
</evidence>
<dbReference type="EMBL" id="PKHE01000001">
    <property type="protein sequence ID" value="PKY90626.1"/>
    <property type="molecule type" value="Genomic_DNA"/>
</dbReference>
<keyword evidence="2" id="KW-0808">Transferase</keyword>
<evidence type="ECO:0000256" key="1">
    <source>
        <dbReference type="ARBA" id="ARBA00012928"/>
    </source>
</evidence>
<dbReference type="OrthoDB" id="9800582at2"/>
<gene>
    <name evidence="6" type="ORF">CYJ57_00175</name>
</gene>
<dbReference type="Pfam" id="PF02146">
    <property type="entry name" value="SIR2"/>
    <property type="match status" value="1"/>
</dbReference>
<dbReference type="AlphaFoldDB" id="A0A2I1K4R1"/>
<feature type="binding site" evidence="4">
    <location>
        <position position="151"/>
    </location>
    <ligand>
        <name>Zn(2+)</name>
        <dbReference type="ChEBI" id="CHEBI:29105"/>
    </ligand>
</feature>
<dbReference type="GO" id="GO:0017136">
    <property type="term" value="F:histone deacetylase activity, NAD-dependent"/>
    <property type="evidence" value="ECO:0007669"/>
    <property type="project" value="TreeGrafter"/>
</dbReference>
<dbReference type="RefSeq" id="WP_101953606.1">
    <property type="nucleotide sequence ID" value="NZ_PKHE01000001.1"/>
</dbReference>
<evidence type="ECO:0000256" key="3">
    <source>
        <dbReference type="ARBA" id="ARBA00023027"/>
    </source>
</evidence>
<keyword evidence="4" id="KW-0479">Metal-binding</keyword>
<comment type="caution">
    <text evidence="6">The sequence shown here is derived from an EMBL/GenBank/DDBJ whole genome shotgun (WGS) entry which is preliminary data.</text>
</comment>
<dbReference type="InterPro" id="IPR050134">
    <property type="entry name" value="NAD-dep_sirtuin_deacylases"/>
</dbReference>
<reference evidence="6 7" key="1">
    <citation type="submission" date="2017-12" db="EMBL/GenBank/DDBJ databases">
        <title>Phylogenetic diversity of female urinary microbiome.</title>
        <authorList>
            <person name="Thomas-White K."/>
            <person name="Wolfe A.J."/>
        </authorList>
    </citation>
    <scope>NUCLEOTIDE SEQUENCE [LARGE SCALE GENOMIC DNA]</scope>
    <source>
        <strain evidence="6 7">UMB0898</strain>
    </source>
</reference>
<protein>
    <recommendedName>
        <fullName evidence="1">protein acetyllysine N-acetyltransferase</fullName>
        <ecNumber evidence="1">2.3.1.286</ecNumber>
    </recommendedName>
</protein>
<dbReference type="GO" id="GO:0070403">
    <property type="term" value="F:NAD+ binding"/>
    <property type="evidence" value="ECO:0007669"/>
    <property type="project" value="InterPro"/>
</dbReference>
<feature type="domain" description="Deacetylase sirtuin-type" evidence="5">
    <location>
        <begin position="1"/>
        <end position="241"/>
    </location>
</feature>
<dbReference type="SUPFAM" id="SSF52467">
    <property type="entry name" value="DHS-like NAD/FAD-binding domain"/>
    <property type="match status" value="1"/>
</dbReference>
<dbReference type="CDD" id="cd01407">
    <property type="entry name" value="SIR2-fam"/>
    <property type="match status" value="1"/>
</dbReference>
<dbReference type="GO" id="GO:0046872">
    <property type="term" value="F:metal ion binding"/>
    <property type="evidence" value="ECO:0007669"/>
    <property type="project" value="UniProtKB-KW"/>
</dbReference>
<keyword evidence="3" id="KW-0520">NAD</keyword>
<dbReference type="Proteomes" id="UP000234384">
    <property type="component" value="Unassembled WGS sequence"/>
</dbReference>
<feature type="binding site" evidence="4">
    <location>
        <position position="126"/>
    </location>
    <ligand>
        <name>Zn(2+)</name>
        <dbReference type="ChEBI" id="CHEBI:29105"/>
    </ligand>
</feature>
<evidence type="ECO:0000313" key="7">
    <source>
        <dbReference type="Proteomes" id="UP000234384"/>
    </source>
</evidence>
<keyword evidence="4" id="KW-0862">Zinc</keyword>
<feature type="binding site" evidence="4">
    <location>
        <position position="154"/>
    </location>
    <ligand>
        <name>Zn(2+)</name>
        <dbReference type="ChEBI" id="CHEBI:29105"/>
    </ligand>
</feature>
<evidence type="ECO:0000313" key="6">
    <source>
        <dbReference type="EMBL" id="PKY90626.1"/>
    </source>
</evidence>